<accession>A0ABT2CKX5</accession>
<feature type="compositionally biased region" description="Basic and acidic residues" evidence="1">
    <location>
        <begin position="38"/>
        <end position="51"/>
    </location>
</feature>
<dbReference type="Pfam" id="PF10935">
    <property type="entry name" value="DUF2637"/>
    <property type="match status" value="1"/>
</dbReference>
<keyword evidence="2" id="KW-0812">Transmembrane</keyword>
<dbReference type="InterPro" id="IPR021235">
    <property type="entry name" value="DUF2637"/>
</dbReference>
<feature type="transmembrane region" description="Helical" evidence="2">
    <location>
        <begin position="102"/>
        <end position="126"/>
    </location>
</feature>
<keyword evidence="2" id="KW-0472">Membrane</keyword>
<feature type="region of interest" description="Disordered" evidence="1">
    <location>
        <begin position="230"/>
        <end position="252"/>
    </location>
</feature>
<organism evidence="3 4">
    <name type="scientific">Streptomyces pyxinae</name>
    <dbReference type="NCBI Taxonomy" id="2970734"/>
    <lineage>
        <taxon>Bacteria</taxon>
        <taxon>Bacillati</taxon>
        <taxon>Actinomycetota</taxon>
        <taxon>Actinomycetes</taxon>
        <taxon>Kitasatosporales</taxon>
        <taxon>Streptomycetaceae</taxon>
        <taxon>Streptomyces</taxon>
    </lineage>
</organism>
<reference evidence="3" key="1">
    <citation type="submission" date="2022-08" db="EMBL/GenBank/DDBJ databases">
        <authorList>
            <person name="Somphong A."/>
            <person name="Phongsopitanun W."/>
        </authorList>
    </citation>
    <scope>NUCLEOTIDE SEQUENCE</scope>
    <source>
        <strain evidence="3">LP05-1</strain>
    </source>
</reference>
<feature type="compositionally biased region" description="Acidic residues" evidence="1">
    <location>
        <begin position="72"/>
        <end position="83"/>
    </location>
</feature>
<keyword evidence="4" id="KW-1185">Reference proteome</keyword>
<sequence>MNTVVQFPPQQSATGRHRLVPQEPEDPWEEYGSGVRLVPDEETVRAPRHAETFGPGDGGVEWPPGTGPEWTLEPEDAVEPDPEPESRPEPVSARPARRSLRWLAAAVPVFLTTLIVIAVEILGVMASYPSLRALAAEAATPRIATLWPLLVYGPWIAASLSIVRARLFFRRTRYAWFVAVVFAGVAVLLCVLNAPATPAGITVAALPPIAVLLCFQQLVRQFDLSGPVERNGARRHARGHRAPYRPQRPSGR</sequence>
<keyword evidence="2" id="KW-1133">Transmembrane helix</keyword>
<evidence type="ECO:0000256" key="2">
    <source>
        <dbReference type="SAM" id="Phobius"/>
    </source>
</evidence>
<dbReference type="RefSeq" id="WP_258789345.1">
    <property type="nucleotide sequence ID" value="NZ_JANUGQ010000019.1"/>
</dbReference>
<feature type="transmembrane region" description="Helical" evidence="2">
    <location>
        <begin position="175"/>
        <end position="194"/>
    </location>
</feature>
<evidence type="ECO:0000313" key="4">
    <source>
        <dbReference type="Proteomes" id="UP001431313"/>
    </source>
</evidence>
<dbReference type="EMBL" id="JANUGQ010000019">
    <property type="protein sequence ID" value="MCS0638073.1"/>
    <property type="molecule type" value="Genomic_DNA"/>
</dbReference>
<name>A0ABT2CKX5_9ACTN</name>
<protein>
    <submittedName>
        <fullName evidence="3">DUF2637 domain-containing protein</fullName>
    </submittedName>
</protein>
<evidence type="ECO:0000313" key="3">
    <source>
        <dbReference type="EMBL" id="MCS0638073.1"/>
    </source>
</evidence>
<feature type="compositionally biased region" description="Basic residues" evidence="1">
    <location>
        <begin position="233"/>
        <end position="243"/>
    </location>
</feature>
<gene>
    <name evidence="3" type="ORF">NX801_20920</name>
</gene>
<dbReference type="Proteomes" id="UP001431313">
    <property type="component" value="Unassembled WGS sequence"/>
</dbReference>
<feature type="compositionally biased region" description="Polar residues" evidence="1">
    <location>
        <begin position="1"/>
        <end position="14"/>
    </location>
</feature>
<comment type="caution">
    <text evidence="3">The sequence shown here is derived from an EMBL/GenBank/DDBJ whole genome shotgun (WGS) entry which is preliminary data.</text>
</comment>
<feature type="region of interest" description="Disordered" evidence="1">
    <location>
        <begin position="1"/>
        <end position="92"/>
    </location>
</feature>
<proteinExistence type="predicted"/>
<evidence type="ECO:0000256" key="1">
    <source>
        <dbReference type="SAM" id="MobiDB-lite"/>
    </source>
</evidence>
<feature type="transmembrane region" description="Helical" evidence="2">
    <location>
        <begin position="146"/>
        <end position="163"/>
    </location>
</feature>